<proteinExistence type="predicted"/>
<dbReference type="GO" id="GO:0004803">
    <property type="term" value="F:transposase activity"/>
    <property type="evidence" value="ECO:0007669"/>
    <property type="project" value="InterPro"/>
</dbReference>
<accession>N1MW24</accession>
<protein>
    <submittedName>
        <fullName evidence="1">Orf_Bo062</fullName>
    </submittedName>
</protein>
<organism evidence="1 2">
    <name type="scientific">Sphingobium indicum BiD32</name>
    <dbReference type="NCBI Taxonomy" id="1301087"/>
    <lineage>
        <taxon>Bacteria</taxon>
        <taxon>Pseudomonadati</taxon>
        <taxon>Pseudomonadota</taxon>
        <taxon>Alphaproteobacteria</taxon>
        <taxon>Sphingomonadales</taxon>
        <taxon>Sphingomonadaceae</taxon>
        <taxon>Sphingobium</taxon>
    </lineage>
</organism>
<dbReference type="InterPro" id="IPR002514">
    <property type="entry name" value="Transposase_8"/>
</dbReference>
<dbReference type="EMBL" id="CAVK010000229">
    <property type="protein sequence ID" value="CCW19762.1"/>
    <property type="molecule type" value="Genomic_DNA"/>
</dbReference>
<keyword evidence="2" id="KW-1185">Reference proteome</keyword>
<dbReference type="InterPro" id="IPR036388">
    <property type="entry name" value="WH-like_DNA-bd_sf"/>
</dbReference>
<dbReference type="RefSeq" id="WP_006965817.1">
    <property type="nucleotide sequence ID" value="NZ_CAVK010000229.1"/>
</dbReference>
<reference evidence="1 2" key="1">
    <citation type="submission" date="2013-03" db="EMBL/GenBank/DDBJ databases">
        <authorList>
            <person name="Le V."/>
        </authorList>
    </citation>
    <scope>NUCLEOTIDE SEQUENCE [LARGE SCALE GENOMIC DNA]</scope>
    <source>
        <strain evidence="1 2">BiD32</strain>
    </source>
</reference>
<dbReference type="InterPro" id="IPR010921">
    <property type="entry name" value="Trp_repressor/repl_initiator"/>
</dbReference>
<dbReference type="AlphaFoldDB" id="N1MW24"/>
<dbReference type="GO" id="GO:0006313">
    <property type="term" value="P:DNA transposition"/>
    <property type="evidence" value="ECO:0007669"/>
    <property type="project" value="InterPro"/>
</dbReference>
<dbReference type="Proteomes" id="UP000013201">
    <property type="component" value="Unassembled WGS sequence"/>
</dbReference>
<name>N1MW24_9SPHN</name>
<dbReference type="NCBIfam" id="NF047593">
    <property type="entry name" value="IS66_ISAeme5_TnpA"/>
    <property type="match status" value="1"/>
</dbReference>
<gene>
    <name evidence="1" type="ORF">EBBID32_41320</name>
</gene>
<sequence>MTQFTIMSGPERRRRWSFDQKRALVEASMESGASIAAIAREADLSPTLIYRWRRELTGTTVRQPSGFATVAVVPDAIDNDRCGAFQIFIGGARLQVPNGTSENLLIAVLREFRA</sequence>
<dbReference type="Pfam" id="PF01527">
    <property type="entry name" value="HTH_Tnp_1"/>
    <property type="match status" value="1"/>
</dbReference>
<dbReference type="Gene3D" id="1.10.10.10">
    <property type="entry name" value="Winged helix-like DNA-binding domain superfamily/Winged helix DNA-binding domain"/>
    <property type="match status" value="1"/>
</dbReference>
<evidence type="ECO:0000313" key="1">
    <source>
        <dbReference type="EMBL" id="CCW19762.1"/>
    </source>
</evidence>
<reference evidence="2" key="2">
    <citation type="submission" date="2013-04" db="EMBL/GenBank/DDBJ databases">
        <title>Bisphenol A degrading Sphingobium sp. strain BiD32.</title>
        <authorList>
            <person name="Nielsen J.L."/>
            <person name="Zhou N.A."/>
            <person name="Kjeldal H."/>
        </authorList>
    </citation>
    <scope>NUCLEOTIDE SEQUENCE [LARGE SCALE GENOMIC DNA]</scope>
    <source>
        <strain evidence="2">BiD32</strain>
    </source>
</reference>
<dbReference type="SUPFAM" id="SSF48295">
    <property type="entry name" value="TrpR-like"/>
    <property type="match status" value="1"/>
</dbReference>
<evidence type="ECO:0000313" key="2">
    <source>
        <dbReference type="Proteomes" id="UP000013201"/>
    </source>
</evidence>
<comment type="caution">
    <text evidence="1">The sequence shown here is derived from an EMBL/GenBank/DDBJ whole genome shotgun (WGS) entry which is preliminary data.</text>
</comment>
<dbReference type="GO" id="GO:0043565">
    <property type="term" value="F:sequence-specific DNA binding"/>
    <property type="evidence" value="ECO:0007669"/>
    <property type="project" value="InterPro"/>
</dbReference>